<dbReference type="RefSeq" id="WP_013565270.1">
    <property type="nucleotide sequence ID" value="NC_014962.1"/>
</dbReference>
<dbReference type="AlphaFoldDB" id="E8QWT2"/>
<dbReference type="HOGENOM" id="CLU_112910_0_0_0"/>
<feature type="transmembrane region" description="Helical" evidence="1">
    <location>
        <begin position="12"/>
        <end position="30"/>
    </location>
</feature>
<organism evidence="2 3">
    <name type="scientific">Isosphaera pallida (strain ATCC 43644 / DSM 9630 / IS1B)</name>
    <dbReference type="NCBI Taxonomy" id="575540"/>
    <lineage>
        <taxon>Bacteria</taxon>
        <taxon>Pseudomonadati</taxon>
        <taxon>Planctomycetota</taxon>
        <taxon>Planctomycetia</taxon>
        <taxon>Isosphaerales</taxon>
        <taxon>Isosphaeraceae</taxon>
        <taxon>Isosphaera</taxon>
    </lineage>
</organism>
<reference evidence="2 3" key="2">
    <citation type="journal article" date="2011" name="Stand. Genomic Sci.">
        <title>Complete genome sequence of Isosphaera pallida type strain (IS1B).</title>
        <authorList>
            <consortium name="US DOE Joint Genome Institute (JGI-PGF)"/>
            <person name="Goker M."/>
            <person name="Cleland D."/>
            <person name="Saunders E."/>
            <person name="Lapidus A."/>
            <person name="Nolan M."/>
            <person name="Lucas S."/>
            <person name="Hammon N."/>
            <person name="Deshpande S."/>
            <person name="Cheng J.F."/>
            <person name="Tapia R."/>
            <person name="Han C."/>
            <person name="Goodwin L."/>
            <person name="Pitluck S."/>
            <person name="Liolios K."/>
            <person name="Pagani I."/>
            <person name="Ivanova N."/>
            <person name="Mavromatis K."/>
            <person name="Pati A."/>
            <person name="Chen A."/>
            <person name="Palaniappan K."/>
            <person name="Land M."/>
            <person name="Hauser L."/>
            <person name="Chang Y.J."/>
            <person name="Jeffries C.D."/>
            <person name="Detter J.C."/>
            <person name="Beck B."/>
            <person name="Woyke T."/>
            <person name="Bristow J."/>
            <person name="Eisen J.A."/>
            <person name="Markowitz V."/>
            <person name="Hugenholtz P."/>
            <person name="Kyrpides N.C."/>
            <person name="Klenk H.P."/>
        </authorList>
    </citation>
    <scope>NUCLEOTIDE SEQUENCE [LARGE SCALE GENOMIC DNA]</scope>
    <source>
        <strain evidence="3">ATCC 43644 / DSM 9630 / IS1B</strain>
    </source>
</reference>
<dbReference type="InParanoid" id="E8QWT2"/>
<protein>
    <recommendedName>
        <fullName evidence="4">Rod shape-determining protein MreD</fullName>
    </recommendedName>
</protein>
<evidence type="ECO:0000256" key="1">
    <source>
        <dbReference type="SAM" id="Phobius"/>
    </source>
</evidence>
<keyword evidence="3" id="KW-1185">Reference proteome</keyword>
<gene>
    <name evidence="2" type="ordered locus">Isop_2406</name>
</gene>
<dbReference type="Proteomes" id="UP000008631">
    <property type="component" value="Chromosome"/>
</dbReference>
<sequence length="182" mass="19895">MTPDPQSPRRLVRLAVLVSFIAVAVLARLIPHPPNVTPIGAIALFGGATFADRRLALTLPLASLLISDLFLGFHILIPVVYGSFAVNVLLGRWLRSRRSIVNTGIATLAGSIQFFVVTNFACWVLWYPLTWEGLTTCYVAAIPFFQNTLWGDAVFVTVLFGGLALVEWRFPAAREQPAFGPA</sequence>
<dbReference type="Pfam" id="PF20221">
    <property type="entry name" value="DUF6580"/>
    <property type="match status" value="1"/>
</dbReference>
<keyword evidence="1" id="KW-0812">Transmembrane</keyword>
<name>E8QWT2_ISOPI</name>
<keyword evidence="1" id="KW-0472">Membrane</keyword>
<evidence type="ECO:0000313" key="2">
    <source>
        <dbReference type="EMBL" id="ADV62982.1"/>
    </source>
</evidence>
<reference key="1">
    <citation type="submission" date="2010-11" db="EMBL/GenBank/DDBJ databases">
        <title>The complete sequence of chromosome of Isophaera pallida ATCC 43644.</title>
        <authorList>
            <consortium name="US DOE Joint Genome Institute (JGI-PGF)"/>
            <person name="Lucas S."/>
            <person name="Copeland A."/>
            <person name="Lapidus A."/>
            <person name="Bruce D."/>
            <person name="Goodwin L."/>
            <person name="Pitluck S."/>
            <person name="Kyrpides N."/>
            <person name="Mavromatis K."/>
            <person name="Pagani I."/>
            <person name="Ivanova N."/>
            <person name="Saunders E."/>
            <person name="Brettin T."/>
            <person name="Detter J.C."/>
            <person name="Han C."/>
            <person name="Tapia R."/>
            <person name="Land M."/>
            <person name="Hauser L."/>
            <person name="Markowitz V."/>
            <person name="Cheng J.-F."/>
            <person name="Hugenholtz P."/>
            <person name="Woyke T."/>
            <person name="Wu D."/>
            <person name="Eisen J.A."/>
        </authorList>
    </citation>
    <scope>NUCLEOTIDE SEQUENCE</scope>
    <source>
        <strain>ATCC 43644</strain>
    </source>
</reference>
<feature type="transmembrane region" description="Helical" evidence="1">
    <location>
        <begin position="69"/>
        <end position="93"/>
    </location>
</feature>
<feature type="transmembrane region" description="Helical" evidence="1">
    <location>
        <begin position="149"/>
        <end position="166"/>
    </location>
</feature>
<dbReference type="STRING" id="575540.Isop_2406"/>
<feature type="transmembrane region" description="Helical" evidence="1">
    <location>
        <begin position="105"/>
        <end position="129"/>
    </location>
</feature>
<dbReference type="InterPro" id="IPR046487">
    <property type="entry name" value="DUF6580"/>
</dbReference>
<keyword evidence="1" id="KW-1133">Transmembrane helix</keyword>
<dbReference type="KEGG" id="ipa:Isop_2406"/>
<proteinExistence type="predicted"/>
<accession>E8QWT2</accession>
<dbReference type="OrthoDB" id="9806699at2"/>
<evidence type="ECO:0000313" key="3">
    <source>
        <dbReference type="Proteomes" id="UP000008631"/>
    </source>
</evidence>
<dbReference type="EMBL" id="CP002353">
    <property type="protein sequence ID" value="ADV62982.1"/>
    <property type="molecule type" value="Genomic_DNA"/>
</dbReference>
<evidence type="ECO:0008006" key="4">
    <source>
        <dbReference type="Google" id="ProtNLM"/>
    </source>
</evidence>
<dbReference type="eggNOG" id="ENOG5032RTJ">
    <property type="taxonomic scope" value="Bacteria"/>
</dbReference>